<dbReference type="PANTHER" id="PTHR10071:SF154">
    <property type="entry name" value="TRANSCRIPTION FACTOR GATA-4"/>
    <property type="match status" value="1"/>
</dbReference>
<dbReference type="Pfam" id="PF00320">
    <property type="entry name" value="GATA"/>
    <property type="match status" value="2"/>
</dbReference>
<dbReference type="GO" id="GO:0008270">
    <property type="term" value="F:zinc ion binding"/>
    <property type="evidence" value="ECO:0007669"/>
    <property type="project" value="UniProtKB-KW"/>
</dbReference>
<dbReference type="OrthoDB" id="515401at2759"/>
<comment type="caution">
    <text evidence="16">The sequence shown here is derived from an EMBL/GenBank/DDBJ whole genome shotgun (WGS) entry which is preliminary data.</text>
</comment>
<reference evidence="16" key="1">
    <citation type="submission" date="2021-01" db="EMBL/GenBank/DDBJ databases">
        <authorList>
            <person name="Zahm M."/>
            <person name="Roques C."/>
            <person name="Cabau C."/>
            <person name="Klopp C."/>
            <person name="Donnadieu C."/>
            <person name="Jouanno E."/>
            <person name="Lampietro C."/>
            <person name="Louis A."/>
            <person name="Herpin A."/>
            <person name="Echchiki A."/>
            <person name="Berthelot C."/>
            <person name="Parey E."/>
            <person name="Roest-Crollius H."/>
            <person name="Braasch I."/>
            <person name="Postlethwait J."/>
            <person name="Bobe J."/>
            <person name="Montfort J."/>
            <person name="Bouchez O."/>
            <person name="Begum T."/>
            <person name="Mejri S."/>
            <person name="Adams A."/>
            <person name="Chen W.-J."/>
            <person name="Guiguen Y."/>
        </authorList>
    </citation>
    <scope>NUCLEOTIDE SEQUENCE</scope>
    <source>
        <tissue evidence="16">Blood</tissue>
    </source>
</reference>
<protein>
    <recommendedName>
        <fullName evidence="11">Transcription factor GATA-4</fullName>
    </recommendedName>
    <alternativeName>
        <fullName evidence="12">GATA-binding factor 4</fullName>
    </alternativeName>
</protein>
<feature type="compositionally biased region" description="Low complexity" evidence="14">
    <location>
        <begin position="369"/>
        <end position="380"/>
    </location>
</feature>
<evidence type="ECO:0000256" key="12">
    <source>
        <dbReference type="ARBA" id="ARBA00041505"/>
    </source>
</evidence>
<keyword evidence="9" id="KW-0804">Transcription</keyword>
<dbReference type="Gene3D" id="3.30.50.10">
    <property type="entry name" value="Erythroid Transcription Factor GATA-1, subunit A"/>
    <property type="match status" value="2"/>
</dbReference>
<feature type="compositionally biased region" description="Basic residues" evidence="14">
    <location>
        <begin position="289"/>
        <end position="298"/>
    </location>
</feature>
<feature type="zinc finger region" description="GATA-type 1" evidence="13">
    <location>
        <begin position="189"/>
        <end position="213"/>
    </location>
</feature>
<evidence type="ECO:0000256" key="10">
    <source>
        <dbReference type="ARBA" id="ARBA00023242"/>
    </source>
</evidence>
<evidence type="ECO:0000256" key="1">
    <source>
        <dbReference type="ARBA" id="ARBA00004123"/>
    </source>
</evidence>
<dbReference type="GO" id="GO:0005634">
    <property type="term" value="C:nucleus"/>
    <property type="evidence" value="ECO:0007669"/>
    <property type="project" value="UniProtKB-SubCell"/>
</dbReference>
<sequence>MYQGLPMAANHGPPSYEPSFIHNAAATSPVYVPTTRVTPMIPTLPYLQTHAASQQSSPVSNHSAWAQAGTESVPSYNTGNAHHSPVSSRFAFSTTPPLTSGVAAVRDTATYTGPLNIASNGRDHYGTRGLGGTYHSPYTAYMGPNMGGTWTSTPFDSSVLHSLQSGGPTSATRHPNIELFDDFAEGRECVNCGAMSTPLWRRDGTGHYLCNACGLYHKMNGINRPLIKPQRRLSASRRVGLSCTNCHTTTTTLWRRNAEGEPVCNACGLYMKLHGVPRPLAMKKEGIQTRKRKPKTPNKSKPGTPGTDCHPPSSTPTNGRAAEEMRPIKTEPETTPLYTHHSAHVQVSQVSPSPGYMSVHSNSAPLKLSPSNHQPPNSNSKGGEPWNSLILA</sequence>
<dbReference type="FunFam" id="3.30.50.10:FF:000001">
    <property type="entry name" value="GATA transcription factor (GATAd)"/>
    <property type="match status" value="1"/>
</dbReference>
<accession>A0A8T3DPK1</accession>
<feature type="region of interest" description="Disordered" evidence="14">
    <location>
        <begin position="282"/>
        <end position="392"/>
    </location>
</feature>
<proteinExistence type="predicted"/>
<evidence type="ECO:0000313" key="16">
    <source>
        <dbReference type="EMBL" id="KAI1897227.1"/>
    </source>
</evidence>
<evidence type="ECO:0000256" key="2">
    <source>
        <dbReference type="ARBA" id="ARBA00022723"/>
    </source>
</evidence>
<dbReference type="InterPro" id="IPR039355">
    <property type="entry name" value="Transcription_factor_GATA"/>
</dbReference>
<dbReference type="PANTHER" id="PTHR10071">
    <property type="entry name" value="TRANSCRIPTION FACTOR GATA FAMILY MEMBER"/>
    <property type="match status" value="1"/>
</dbReference>
<dbReference type="GO" id="GO:0000122">
    <property type="term" value="P:negative regulation of transcription by RNA polymerase II"/>
    <property type="evidence" value="ECO:0007669"/>
    <property type="project" value="TreeGrafter"/>
</dbReference>
<feature type="domain" description="GATA-type" evidence="15">
    <location>
        <begin position="237"/>
        <end position="290"/>
    </location>
</feature>
<comment type="subcellular location">
    <subcellularLocation>
        <location evidence="1">Nucleus</location>
    </subcellularLocation>
</comment>
<dbReference type="CDD" id="cd00202">
    <property type="entry name" value="ZnF_GATA"/>
    <property type="match status" value="2"/>
</dbReference>
<name>A0A8T3DPK1_9TELE</name>
<keyword evidence="7" id="KW-0238">DNA-binding</keyword>
<dbReference type="EMBL" id="JAERUA010000007">
    <property type="protein sequence ID" value="KAI1897227.1"/>
    <property type="molecule type" value="Genomic_DNA"/>
</dbReference>
<dbReference type="InterPro" id="IPR000679">
    <property type="entry name" value="Znf_GATA"/>
</dbReference>
<evidence type="ECO:0000256" key="11">
    <source>
        <dbReference type="ARBA" id="ARBA00039930"/>
    </source>
</evidence>
<evidence type="ECO:0000256" key="9">
    <source>
        <dbReference type="ARBA" id="ARBA00023163"/>
    </source>
</evidence>
<evidence type="ECO:0000256" key="6">
    <source>
        <dbReference type="ARBA" id="ARBA00023015"/>
    </source>
</evidence>
<evidence type="ECO:0000256" key="14">
    <source>
        <dbReference type="SAM" id="MobiDB-lite"/>
    </source>
</evidence>
<keyword evidence="6" id="KW-0805">Transcription regulation</keyword>
<dbReference type="Proteomes" id="UP000829720">
    <property type="component" value="Unassembled WGS sequence"/>
</dbReference>
<evidence type="ECO:0000256" key="5">
    <source>
        <dbReference type="ARBA" id="ARBA00022833"/>
    </source>
</evidence>
<dbReference type="PROSITE" id="PS00344">
    <property type="entry name" value="GATA_ZN_FINGER_1"/>
    <property type="match status" value="2"/>
</dbReference>
<dbReference type="PROSITE" id="PS50114">
    <property type="entry name" value="GATA_ZN_FINGER_2"/>
    <property type="match status" value="2"/>
</dbReference>
<dbReference type="FunFam" id="3.30.50.10:FF:000032">
    <property type="entry name" value="Transcription factor GATA-3"/>
    <property type="match status" value="1"/>
</dbReference>
<feature type="compositionally biased region" description="Basic and acidic residues" evidence="14">
    <location>
        <begin position="321"/>
        <end position="332"/>
    </location>
</feature>
<evidence type="ECO:0000256" key="4">
    <source>
        <dbReference type="ARBA" id="ARBA00022771"/>
    </source>
</evidence>
<keyword evidence="10" id="KW-0539">Nucleus</keyword>
<evidence type="ECO:0000256" key="8">
    <source>
        <dbReference type="ARBA" id="ARBA00023159"/>
    </source>
</evidence>
<dbReference type="GO" id="GO:0045944">
    <property type="term" value="P:positive regulation of transcription by RNA polymerase II"/>
    <property type="evidence" value="ECO:0007669"/>
    <property type="project" value="TreeGrafter"/>
</dbReference>
<evidence type="ECO:0000256" key="13">
    <source>
        <dbReference type="PIRSR" id="PIRSR003028-1"/>
    </source>
</evidence>
<keyword evidence="17" id="KW-1185">Reference proteome</keyword>
<dbReference type="InterPro" id="IPR008013">
    <property type="entry name" value="GATA_N"/>
</dbReference>
<dbReference type="PIRSF" id="PIRSF003028">
    <property type="entry name" value="TF_GATA_4/5/6"/>
    <property type="match status" value="1"/>
</dbReference>
<dbReference type="AlphaFoldDB" id="A0A8T3DPK1"/>
<dbReference type="InterPro" id="IPR013088">
    <property type="entry name" value="Znf_NHR/GATA"/>
</dbReference>
<feature type="domain" description="GATA-type" evidence="15">
    <location>
        <begin position="183"/>
        <end position="237"/>
    </location>
</feature>
<gene>
    <name evidence="16" type="ORF">AGOR_G00081090</name>
</gene>
<organism evidence="16 17">
    <name type="scientific">Albula goreensis</name>
    <dbReference type="NCBI Taxonomy" id="1534307"/>
    <lineage>
        <taxon>Eukaryota</taxon>
        <taxon>Metazoa</taxon>
        <taxon>Chordata</taxon>
        <taxon>Craniata</taxon>
        <taxon>Vertebrata</taxon>
        <taxon>Euteleostomi</taxon>
        <taxon>Actinopterygii</taxon>
        <taxon>Neopterygii</taxon>
        <taxon>Teleostei</taxon>
        <taxon>Albuliformes</taxon>
        <taxon>Albulidae</taxon>
        <taxon>Albula</taxon>
    </lineage>
</organism>
<dbReference type="GO" id="GO:0045165">
    <property type="term" value="P:cell fate commitment"/>
    <property type="evidence" value="ECO:0007669"/>
    <property type="project" value="TreeGrafter"/>
</dbReference>
<dbReference type="PRINTS" id="PR00619">
    <property type="entry name" value="GATAZNFINGER"/>
</dbReference>
<keyword evidence="3" id="KW-0677">Repeat</keyword>
<evidence type="ECO:0000313" key="17">
    <source>
        <dbReference type="Proteomes" id="UP000829720"/>
    </source>
</evidence>
<evidence type="ECO:0000259" key="15">
    <source>
        <dbReference type="PROSITE" id="PS50114"/>
    </source>
</evidence>
<dbReference type="Pfam" id="PF05349">
    <property type="entry name" value="GATA-N"/>
    <property type="match status" value="1"/>
</dbReference>
<keyword evidence="8" id="KW-0010">Activator</keyword>
<dbReference type="InterPro" id="IPR016375">
    <property type="entry name" value="TF_GATA_4/5/6"/>
</dbReference>
<evidence type="ECO:0000256" key="7">
    <source>
        <dbReference type="ARBA" id="ARBA00023125"/>
    </source>
</evidence>
<dbReference type="SUPFAM" id="SSF57716">
    <property type="entry name" value="Glucocorticoid receptor-like (DNA-binding domain)"/>
    <property type="match status" value="2"/>
</dbReference>
<dbReference type="GO" id="GO:0000981">
    <property type="term" value="F:DNA-binding transcription factor activity, RNA polymerase II-specific"/>
    <property type="evidence" value="ECO:0007669"/>
    <property type="project" value="InterPro"/>
</dbReference>
<evidence type="ECO:0000256" key="3">
    <source>
        <dbReference type="ARBA" id="ARBA00022737"/>
    </source>
</evidence>
<keyword evidence="5 13" id="KW-0862">Zinc</keyword>
<feature type="zinc finger region" description="GATA-type 2" evidence="13">
    <location>
        <begin position="243"/>
        <end position="267"/>
    </location>
</feature>
<keyword evidence="4 13" id="KW-0863">Zinc-finger</keyword>
<dbReference type="SMART" id="SM00401">
    <property type="entry name" value="ZnF_GATA"/>
    <property type="match status" value="2"/>
</dbReference>
<dbReference type="GO" id="GO:0000978">
    <property type="term" value="F:RNA polymerase II cis-regulatory region sequence-specific DNA binding"/>
    <property type="evidence" value="ECO:0007669"/>
    <property type="project" value="TreeGrafter"/>
</dbReference>
<keyword evidence="2 13" id="KW-0479">Metal-binding</keyword>